<comment type="caution">
    <text evidence="3">The sequence shown here is derived from an EMBL/GenBank/DDBJ whole genome shotgun (WGS) entry which is preliminary data.</text>
</comment>
<evidence type="ECO:0000256" key="2">
    <source>
        <dbReference type="SAM" id="SignalP"/>
    </source>
</evidence>
<name>A0ABD3MQC8_9STRA</name>
<evidence type="ECO:0000313" key="4">
    <source>
        <dbReference type="Proteomes" id="UP001530400"/>
    </source>
</evidence>
<evidence type="ECO:0000256" key="1">
    <source>
        <dbReference type="SAM" id="MobiDB-lite"/>
    </source>
</evidence>
<dbReference type="EMBL" id="JALLPJ020001398">
    <property type="protein sequence ID" value="KAL3765647.1"/>
    <property type="molecule type" value="Genomic_DNA"/>
</dbReference>
<gene>
    <name evidence="3" type="ORF">ACHAWO_003511</name>
</gene>
<feature type="region of interest" description="Disordered" evidence="1">
    <location>
        <begin position="16"/>
        <end position="85"/>
    </location>
</feature>
<feature type="region of interest" description="Disordered" evidence="1">
    <location>
        <begin position="119"/>
        <end position="151"/>
    </location>
</feature>
<feature type="signal peptide" evidence="2">
    <location>
        <begin position="1"/>
        <end position="16"/>
    </location>
</feature>
<feature type="region of interest" description="Disordered" evidence="1">
    <location>
        <begin position="178"/>
        <end position="212"/>
    </location>
</feature>
<protein>
    <submittedName>
        <fullName evidence="3">Uncharacterized protein</fullName>
    </submittedName>
</protein>
<dbReference type="AlphaFoldDB" id="A0ABD3MQC8"/>
<organism evidence="3 4">
    <name type="scientific">Cyclotella atomus</name>
    <dbReference type="NCBI Taxonomy" id="382360"/>
    <lineage>
        <taxon>Eukaryota</taxon>
        <taxon>Sar</taxon>
        <taxon>Stramenopiles</taxon>
        <taxon>Ochrophyta</taxon>
        <taxon>Bacillariophyta</taxon>
        <taxon>Coscinodiscophyceae</taxon>
        <taxon>Thalassiosirophycidae</taxon>
        <taxon>Stephanodiscales</taxon>
        <taxon>Stephanodiscaceae</taxon>
        <taxon>Cyclotella</taxon>
    </lineage>
</organism>
<feature type="compositionally biased region" description="Basic residues" evidence="1">
    <location>
        <begin position="190"/>
        <end position="207"/>
    </location>
</feature>
<reference evidence="3 4" key="1">
    <citation type="submission" date="2024-10" db="EMBL/GenBank/DDBJ databases">
        <title>Updated reference genomes for cyclostephanoid diatoms.</title>
        <authorList>
            <person name="Roberts W.R."/>
            <person name="Alverson A.J."/>
        </authorList>
    </citation>
    <scope>NUCLEOTIDE SEQUENCE [LARGE SCALE GENOMIC DNA]</scope>
    <source>
        <strain evidence="3 4">AJA010-31</strain>
    </source>
</reference>
<accession>A0ABD3MQC8</accession>
<keyword evidence="4" id="KW-1185">Reference proteome</keyword>
<evidence type="ECO:0000313" key="3">
    <source>
        <dbReference type="EMBL" id="KAL3765647.1"/>
    </source>
</evidence>
<proteinExistence type="predicted"/>
<keyword evidence="2" id="KW-0732">Signal</keyword>
<dbReference type="Proteomes" id="UP001530400">
    <property type="component" value="Unassembled WGS sequence"/>
</dbReference>
<feature type="compositionally biased region" description="Polar residues" evidence="1">
    <location>
        <begin position="254"/>
        <end position="266"/>
    </location>
</feature>
<sequence>MYHFSALFLLATAAKSLRPSEDVQEESAADPSVADSRNEAAAAPTPTPAPEPQRAVNKAAPPPPPPPTRTSAEQRRREALEESLTDYVPISNMRAVERMNDKELKASKNLLMCFLSGRAPPDEDELPAAGRSDEQKSAKLPSASEDRSSKYVADFQHDMTNLSAAYHYKYDPTLPLPTSLIDRVRPPQEKKHKRVKKSKGEKKKKQKTMASEDEGVVLTKIAENPLDSSLLWTTKRTESNDTEGEDCVSEPAPRTSSVPTVVDVNPNTSTENQECALDESVHSASAVADEASALTANPGSYLFEWDVCKYGWECKRCCIVHPSFQSAHAFIAGSSDPIPRLMNSHKQACLGLKADLSKALDVMLKLTKTSKITFKHISSAEFGVVVRIVANEDEEFVKLFTADLRNRWLDPVKHKVPSANINWMQHPVEASEEYREKLIAALVAFAKKMGLGYAFVANEYFVELFRMISPNCCLPSPNDLIANW</sequence>
<feature type="chain" id="PRO_5044830806" evidence="2">
    <location>
        <begin position="17"/>
        <end position="484"/>
    </location>
</feature>
<feature type="region of interest" description="Disordered" evidence="1">
    <location>
        <begin position="236"/>
        <end position="266"/>
    </location>
</feature>